<organism evidence="2 3">
    <name type="scientific">Diversispora eburnea</name>
    <dbReference type="NCBI Taxonomy" id="1213867"/>
    <lineage>
        <taxon>Eukaryota</taxon>
        <taxon>Fungi</taxon>
        <taxon>Fungi incertae sedis</taxon>
        <taxon>Mucoromycota</taxon>
        <taxon>Glomeromycotina</taxon>
        <taxon>Glomeromycetes</taxon>
        <taxon>Diversisporales</taxon>
        <taxon>Diversisporaceae</taxon>
        <taxon>Diversispora</taxon>
    </lineage>
</organism>
<dbReference type="OrthoDB" id="2359655at2759"/>
<proteinExistence type="predicted"/>
<keyword evidence="1" id="KW-0812">Transmembrane</keyword>
<sequence>MIPNIFSFSPTNLDLKNINATLLERFINYPSSPSSTTVIKNDTTILRLIGELQVQGRTFRTLSKTSASQCYHDISQNLNRISQDFQIHKSTLEKEFYILNQEVGNLSNTASKQKFNTIKKGLMVGFGIGSLSNATLYFISPSLDGGLTLFATIITGGIMGWYCGKKMNERLKNEIKIKSSEIKNLKNSTNYIDLVVNDINKFDEKIIKHSKTFWTRQ</sequence>
<accession>A0A9N9BYP1</accession>
<keyword evidence="1" id="KW-0472">Membrane</keyword>
<reference evidence="2" key="1">
    <citation type="submission" date="2021-06" db="EMBL/GenBank/DDBJ databases">
        <authorList>
            <person name="Kallberg Y."/>
            <person name="Tangrot J."/>
            <person name="Rosling A."/>
        </authorList>
    </citation>
    <scope>NUCLEOTIDE SEQUENCE</scope>
    <source>
        <strain evidence="2">AZ414A</strain>
    </source>
</reference>
<dbReference type="Proteomes" id="UP000789706">
    <property type="component" value="Unassembled WGS sequence"/>
</dbReference>
<evidence type="ECO:0000256" key="1">
    <source>
        <dbReference type="SAM" id="Phobius"/>
    </source>
</evidence>
<name>A0A9N9BYP1_9GLOM</name>
<gene>
    <name evidence="2" type="ORF">DEBURN_LOCUS8788</name>
</gene>
<evidence type="ECO:0000313" key="3">
    <source>
        <dbReference type="Proteomes" id="UP000789706"/>
    </source>
</evidence>
<feature type="transmembrane region" description="Helical" evidence="1">
    <location>
        <begin position="121"/>
        <end position="139"/>
    </location>
</feature>
<comment type="caution">
    <text evidence="2">The sequence shown here is derived from an EMBL/GenBank/DDBJ whole genome shotgun (WGS) entry which is preliminary data.</text>
</comment>
<keyword evidence="3" id="KW-1185">Reference proteome</keyword>
<feature type="transmembrane region" description="Helical" evidence="1">
    <location>
        <begin position="145"/>
        <end position="164"/>
    </location>
</feature>
<dbReference type="AlphaFoldDB" id="A0A9N9BYP1"/>
<dbReference type="EMBL" id="CAJVPK010001406">
    <property type="protein sequence ID" value="CAG8585552.1"/>
    <property type="molecule type" value="Genomic_DNA"/>
</dbReference>
<evidence type="ECO:0000313" key="2">
    <source>
        <dbReference type="EMBL" id="CAG8585552.1"/>
    </source>
</evidence>
<keyword evidence="1" id="KW-1133">Transmembrane helix</keyword>
<protein>
    <submittedName>
        <fullName evidence="2">1415_t:CDS:1</fullName>
    </submittedName>
</protein>